<dbReference type="EMBL" id="JACXAH010000005">
    <property type="protein sequence ID" value="MBD1371828.1"/>
    <property type="molecule type" value="Genomic_DNA"/>
</dbReference>
<evidence type="ECO:0000313" key="2">
    <source>
        <dbReference type="Proteomes" id="UP000661691"/>
    </source>
</evidence>
<proteinExistence type="predicted"/>
<accession>A0A926N8V3</accession>
<keyword evidence="2" id="KW-1185">Reference proteome</keyword>
<dbReference type="RefSeq" id="WP_191138463.1">
    <property type="nucleotide sequence ID" value="NZ_JACXAG020000001.1"/>
</dbReference>
<dbReference type="Proteomes" id="UP000661691">
    <property type="component" value="Unassembled WGS sequence"/>
</dbReference>
<reference evidence="1" key="1">
    <citation type="submission" date="2020-09" db="EMBL/GenBank/DDBJ databases">
        <title>A novel bacterium of genus Hazenella, isolated from South China Sea.</title>
        <authorList>
            <person name="Huang H."/>
            <person name="Mo K."/>
            <person name="Hu Y."/>
        </authorList>
    </citation>
    <scope>NUCLEOTIDE SEQUENCE</scope>
    <source>
        <strain evidence="1">IB182357</strain>
    </source>
</reference>
<name>A0A926N8V3_9BACL</name>
<protein>
    <submittedName>
        <fullName evidence="1">Uncharacterized protein</fullName>
    </submittedName>
</protein>
<organism evidence="1 2">
    <name type="scientific">Polycladospora coralii</name>
    <dbReference type="NCBI Taxonomy" id="2771432"/>
    <lineage>
        <taxon>Bacteria</taxon>
        <taxon>Bacillati</taxon>
        <taxon>Bacillota</taxon>
        <taxon>Bacilli</taxon>
        <taxon>Bacillales</taxon>
        <taxon>Thermoactinomycetaceae</taxon>
        <taxon>Polycladospora</taxon>
    </lineage>
</organism>
<comment type="caution">
    <text evidence="1">The sequence shown here is derived from an EMBL/GenBank/DDBJ whole genome shotgun (WGS) entry which is preliminary data.</text>
</comment>
<sequence>MDPCKSLLGALIRFARTHCIMLQSFTTPLDSQVENTLTNAYDYLLQRNLFSCLRRSQQNQINAQLQVVLNAINTRDVSMIIQALNDLKTLAMQIRNSL</sequence>
<evidence type="ECO:0000313" key="1">
    <source>
        <dbReference type="EMBL" id="MBD1371828.1"/>
    </source>
</evidence>
<dbReference type="AlphaFoldDB" id="A0A926N8V3"/>
<gene>
    <name evidence="1" type="ORF">IC620_05580</name>
</gene>